<dbReference type="GO" id="GO:0051301">
    <property type="term" value="P:cell division"/>
    <property type="evidence" value="ECO:0007669"/>
    <property type="project" value="UniProtKB-KW"/>
</dbReference>
<dbReference type="EMBL" id="QJKC01000003">
    <property type="protein sequence ID" value="PXX49911.1"/>
    <property type="molecule type" value="Genomic_DNA"/>
</dbReference>
<evidence type="ECO:0000256" key="2">
    <source>
        <dbReference type="SAM" id="Phobius"/>
    </source>
</evidence>
<organism evidence="3 4">
    <name type="scientific">Aquitalea magnusonii</name>
    <dbReference type="NCBI Taxonomy" id="332411"/>
    <lineage>
        <taxon>Bacteria</taxon>
        <taxon>Pseudomonadati</taxon>
        <taxon>Pseudomonadota</taxon>
        <taxon>Betaproteobacteria</taxon>
        <taxon>Neisseriales</taxon>
        <taxon>Chromobacteriaceae</taxon>
        <taxon>Aquitalea</taxon>
    </lineage>
</organism>
<dbReference type="RefSeq" id="WP_110313034.1">
    <property type="nucleotide sequence ID" value="NZ_QJKC01000003.1"/>
</dbReference>
<proteinExistence type="predicted"/>
<dbReference type="Gene3D" id="3.30.1150.10">
    <property type="match status" value="1"/>
</dbReference>
<name>A0A318JX30_9NEIS</name>
<keyword evidence="2" id="KW-0812">Transmembrane</keyword>
<dbReference type="Proteomes" id="UP000248395">
    <property type="component" value="Unassembled WGS sequence"/>
</dbReference>
<dbReference type="OrthoDB" id="5298892at2"/>
<gene>
    <name evidence="3" type="ORF">DFR38_10391</name>
</gene>
<keyword evidence="2" id="KW-1133">Transmembrane helix</keyword>
<feature type="compositionally biased region" description="Basic and acidic residues" evidence="1">
    <location>
        <begin position="121"/>
        <end position="153"/>
    </location>
</feature>
<dbReference type="Pfam" id="PF13103">
    <property type="entry name" value="TonB_2"/>
    <property type="match status" value="1"/>
</dbReference>
<dbReference type="AlphaFoldDB" id="A0A318JX30"/>
<accession>A0A318JX30</accession>
<dbReference type="SUPFAM" id="SSF74653">
    <property type="entry name" value="TolA/TonB C-terminal domain"/>
    <property type="match status" value="1"/>
</dbReference>
<keyword evidence="3" id="KW-0131">Cell cycle</keyword>
<feature type="region of interest" description="Disordered" evidence="1">
    <location>
        <begin position="49"/>
        <end position="218"/>
    </location>
</feature>
<keyword evidence="4" id="KW-1185">Reference proteome</keyword>
<feature type="compositionally biased region" description="Basic and acidic residues" evidence="1">
    <location>
        <begin position="92"/>
        <end position="112"/>
    </location>
</feature>
<reference evidence="3 4" key="1">
    <citation type="submission" date="2018-05" db="EMBL/GenBank/DDBJ databases">
        <title>Genomic Encyclopedia of Type Strains, Phase IV (KMG-IV): sequencing the most valuable type-strain genomes for metagenomic binning, comparative biology and taxonomic classification.</title>
        <authorList>
            <person name="Goeker M."/>
        </authorList>
    </citation>
    <scope>NUCLEOTIDE SEQUENCE [LARGE SCALE GENOMIC DNA]</scope>
    <source>
        <strain evidence="3 4">DSM 25134</strain>
    </source>
</reference>
<keyword evidence="3" id="KW-0132">Cell division</keyword>
<protein>
    <submittedName>
        <fullName evidence="3">Cell division and transport-associated protein TolA</fullName>
    </submittedName>
</protein>
<evidence type="ECO:0000256" key="1">
    <source>
        <dbReference type="SAM" id="MobiDB-lite"/>
    </source>
</evidence>
<feature type="compositionally biased region" description="Polar residues" evidence="1">
    <location>
        <begin position="197"/>
        <end position="214"/>
    </location>
</feature>
<evidence type="ECO:0000313" key="4">
    <source>
        <dbReference type="Proteomes" id="UP000248395"/>
    </source>
</evidence>
<evidence type="ECO:0000313" key="3">
    <source>
        <dbReference type="EMBL" id="PXX49911.1"/>
    </source>
</evidence>
<feature type="transmembrane region" description="Helical" evidence="2">
    <location>
        <begin position="12"/>
        <end position="31"/>
    </location>
</feature>
<keyword evidence="2" id="KW-0472">Membrane</keyword>
<feature type="compositionally biased region" description="Pro residues" evidence="1">
    <location>
        <begin position="49"/>
        <end position="83"/>
    </location>
</feature>
<comment type="caution">
    <text evidence="3">The sequence shown here is derived from an EMBL/GenBank/DDBJ whole genome shotgun (WGS) entry which is preliminary data.</text>
</comment>
<sequence>MKRSDTSFSGSLLASLLFHAAVGGLLLWAGLHSQQPVKEVPLALELWSSPPPPPPAVAEPVPVVKPAPAPPVVTPPAPPPEPPAEVNLGAKKKPEPKPKPQHEVKPPPEHVSKPAPVQKLLPEKAKPQSVKKVETEKKPEPPKKQDKPVEKPQAKPVTPAVADKKTAKTPPPAVPGKGSKQSKTYSNEVDDALATLDSPNTGHKANARSTQAGSATGMAGGSVNGSAAAKGAWIDKVKAKITPLVQIPPDLSGNPKVVLLVTLLPTLEVSKVQQISSSGNKAYDEAVQRAIWEARTFPSLPAGANFNDGYRQFKMEFRPRS</sequence>